<dbReference type="SMART" id="SM00091">
    <property type="entry name" value="PAS"/>
    <property type="match status" value="2"/>
</dbReference>
<comment type="catalytic activity">
    <reaction evidence="1">
        <text>ATP + protein L-histidine = ADP + protein N-phospho-L-histidine.</text>
        <dbReference type="EC" id="2.7.13.3"/>
    </reaction>
</comment>
<dbReference type="Gene3D" id="3.30.565.10">
    <property type="entry name" value="Histidine kinase-like ATPase, C-terminal domain"/>
    <property type="match status" value="1"/>
</dbReference>
<dbReference type="Proteomes" id="UP000000268">
    <property type="component" value="Chromosome"/>
</dbReference>
<dbReference type="PANTHER" id="PTHR45339">
    <property type="entry name" value="HYBRID SIGNAL TRANSDUCTION HISTIDINE KINASE J"/>
    <property type="match status" value="1"/>
</dbReference>
<feature type="modified residue" description="4-aspartylphosphate" evidence="16">
    <location>
        <position position="859"/>
    </location>
</feature>
<evidence type="ECO:0000256" key="10">
    <source>
        <dbReference type="ARBA" id="ARBA00022777"/>
    </source>
</evidence>
<evidence type="ECO:0000259" key="20">
    <source>
        <dbReference type="PROSITE" id="PS50110"/>
    </source>
</evidence>
<evidence type="ECO:0000256" key="5">
    <source>
        <dbReference type="ARBA" id="ARBA00022475"/>
    </source>
</evidence>
<proteinExistence type="inferred from homology"/>
<dbReference type="CDD" id="cd00082">
    <property type="entry name" value="HisKA"/>
    <property type="match status" value="1"/>
</dbReference>
<dbReference type="SUPFAM" id="SSF55785">
    <property type="entry name" value="PYP-like sensor domain (PAS domain)"/>
    <property type="match status" value="2"/>
</dbReference>
<evidence type="ECO:0000259" key="21">
    <source>
        <dbReference type="PROSITE" id="PS50112"/>
    </source>
</evidence>
<accession>B0CAR5</accession>
<keyword evidence="13" id="KW-0902">Two-component regulatory system</keyword>
<sequence length="1076" mass="120009">MKQRKFFKYLGVSTLLLLFTGSVYKSVSVDPEVHQRYHALITQQLVKDAALNQGVLKSRYALLTSYDPLVQAISEQGAIQKQLEQVPGSIGNPSTLNQQLKANNKLFQQKEEWVESFKSSNAVVKNSLNYLPELVREVRQGDRSQGLTKNSTARLQDMLDNVLLYSLSANEALVPQINQQMTQLEAMSHAEANKEGLLLAIAHTRIILEYKPKVDQLTQTILQQPTSEAINQLEALYTKQHQSASQTANIFRLISFGCLLIILGGTAYLVIRRQWALIQEQQQSQQRISGILSSITDAFITLNPEWQVVYINEKAAELFGQGLQDGIHQNFWQTYPQELGLDHQENYHTALQDQISQSFEVFYANSQIWLEVRIFPSVDGLSLFLQDITPRKLAEAHLVQMNEDLKTSQQLLRRVIDTIPQLLFWKDREGIYLDCNLQFATYVGLSQPEQVVGKTDADLPWAPPELAAFQASEQRILTTGEIETALLKRHNPDTWLETIKVPLHQADGTIMGILGVYQDVTARQQADAKLRNVNAELQTAKDRADAASQVKSEFLANMSHELRTPMNAVIGMTGLLTHTSLDAQQQDFVDTIRSSGDALLCLINDILDFSKIEAGKLEVEEQPFNLKSCIEEALKLVAPRAFKKGLEIAYLADPDLPCGIVGDVTRLRQVLVNLLTNGVKFTDNGEVIVYVKEVTAEIQDREGSGSEGQSPRRLFQFAVKDTGIGIPEDRLNRLFQSFSQVDSSTTRKYGGTGLGLAISKRLCELMGGKIWVDSEIGIGSTFTFTIAAPIADTFDCAPIHDLAPLKGQRLLIVDDNLTNRKILTKFANIWGMYSQAAPSGPAALELLRGRSSFDLAVVDMQMPEMDGLTLARRIHGLQKYKDLPLVMLSSLGVEAISTPMDKSLFYAILNKPIQEAQLSAILVRAVTRQSENTQNSEFDCPQPSTNSKTLHLLLAEDVVVNQKVALLILKQLGYEADVANNGKEVLEALHRQPYDVVLMDLQMPEMDGLTASRAIQETWSPEARPYIIALTANAMQGDREKCLEAGMQDYVSKPIRSEELKAALERYLLSQSPVLS</sequence>
<evidence type="ECO:0000256" key="12">
    <source>
        <dbReference type="ARBA" id="ARBA00022989"/>
    </source>
</evidence>
<dbReference type="GO" id="GO:0005524">
    <property type="term" value="F:ATP binding"/>
    <property type="evidence" value="ECO:0007669"/>
    <property type="project" value="UniProtKB-KW"/>
</dbReference>
<evidence type="ECO:0000256" key="13">
    <source>
        <dbReference type="ARBA" id="ARBA00023012"/>
    </source>
</evidence>
<dbReference type="InterPro" id="IPR011006">
    <property type="entry name" value="CheY-like_superfamily"/>
</dbReference>
<dbReference type="InterPro" id="IPR013656">
    <property type="entry name" value="PAS_4"/>
</dbReference>
<dbReference type="FunFam" id="3.30.565.10:FF:000010">
    <property type="entry name" value="Sensor histidine kinase RcsC"/>
    <property type="match status" value="1"/>
</dbReference>
<dbReference type="PROSITE" id="PS50110">
    <property type="entry name" value="RESPONSE_REGULATORY"/>
    <property type="match status" value="2"/>
</dbReference>
<evidence type="ECO:0000256" key="6">
    <source>
        <dbReference type="ARBA" id="ARBA00022553"/>
    </source>
</evidence>
<dbReference type="PROSITE" id="PS50113">
    <property type="entry name" value="PAC"/>
    <property type="match status" value="1"/>
</dbReference>
<evidence type="ECO:0000256" key="1">
    <source>
        <dbReference type="ARBA" id="ARBA00000085"/>
    </source>
</evidence>
<dbReference type="NCBIfam" id="TIGR00229">
    <property type="entry name" value="sensory_box"/>
    <property type="match status" value="2"/>
</dbReference>
<dbReference type="InterPro" id="IPR004358">
    <property type="entry name" value="Sig_transdc_His_kin-like_C"/>
</dbReference>
<evidence type="ECO:0000256" key="11">
    <source>
        <dbReference type="ARBA" id="ARBA00022840"/>
    </source>
</evidence>
<dbReference type="InterPro" id="IPR003594">
    <property type="entry name" value="HATPase_dom"/>
</dbReference>
<dbReference type="InterPro" id="IPR036097">
    <property type="entry name" value="HisK_dim/P_sf"/>
</dbReference>
<dbReference type="SUPFAM" id="SSF55874">
    <property type="entry name" value="ATPase domain of HSP90 chaperone/DNA topoisomerase II/histidine kinase"/>
    <property type="match status" value="1"/>
</dbReference>
<protein>
    <recommendedName>
        <fullName evidence="15">Circadian input-output histidine kinase CikA</fullName>
        <ecNumber evidence="4">2.7.13.3</ecNumber>
    </recommendedName>
</protein>
<feature type="coiled-coil region" evidence="17">
    <location>
        <begin position="523"/>
        <end position="550"/>
    </location>
</feature>
<evidence type="ECO:0000256" key="16">
    <source>
        <dbReference type="PROSITE-ProRule" id="PRU00169"/>
    </source>
</evidence>
<feature type="domain" description="PAC" evidence="22">
    <location>
        <begin position="480"/>
        <end position="532"/>
    </location>
</feature>
<gene>
    <name evidence="23" type="ordered locus">AM1_5308</name>
</gene>
<dbReference type="Pfam" id="PF02518">
    <property type="entry name" value="HATPase_c"/>
    <property type="match status" value="1"/>
</dbReference>
<dbReference type="CDD" id="cd16922">
    <property type="entry name" value="HATPase_EvgS-ArcB-TorS-like"/>
    <property type="match status" value="1"/>
</dbReference>
<dbReference type="Pfam" id="PF00512">
    <property type="entry name" value="HisKA"/>
    <property type="match status" value="1"/>
</dbReference>
<dbReference type="InterPro" id="IPR003661">
    <property type="entry name" value="HisK_dim/P_dom"/>
</dbReference>
<keyword evidence="9" id="KW-0547">Nucleotide-binding</keyword>
<dbReference type="EC" id="2.7.13.3" evidence="4"/>
<dbReference type="eggNOG" id="COG2205">
    <property type="taxonomic scope" value="Bacteria"/>
</dbReference>
<dbReference type="AlphaFoldDB" id="B0CAR5"/>
<dbReference type="InterPro" id="IPR045812">
    <property type="entry name" value="DAHL"/>
</dbReference>
<dbReference type="Pfam" id="PF19443">
    <property type="entry name" value="DAHL"/>
    <property type="match status" value="1"/>
</dbReference>
<feature type="domain" description="Histidine kinase" evidence="19">
    <location>
        <begin position="557"/>
        <end position="790"/>
    </location>
</feature>
<dbReference type="InterPro" id="IPR000014">
    <property type="entry name" value="PAS"/>
</dbReference>
<feature type="domain" description="Response regulatory" evidence="20">
    <location>
        <begin position="951"/>
        <end position="1068"/>
    </location>
</feature>
<keyword evidence="11" id="KW-0067">ATP-binding</keyword>
<dbReference type="CDD" id="cd17546">
    <property type="entry name" value="REC_hyHK_CKI1_RcsC-like"/>
    <property type="match status" value="2"/>
</dbReference>
<feature type="transmembrane region" description="Helical" evidence="18">
    <location>
        <begin position="250"/>
        <end position="271"/>
    </location>
</feature>
<keyword evidence="7" id="KW-0808">Transferase</keyword>
<evidence type="ECO:0000256" key="3">
    <source>
        <dbReference type="ARBA" id="ARBA00006402"/>
    </source>
</evidence>
<keyword evidence="17" id="KW-0175">Coiled coil</keyword>
<evidence type="ECO:0000256" key="7">
    <source>
        <dbReference type="ARBA" id="ARBA00022679"/>
    </source>
</evidence>
<evidence type="ECO:0000256" key="8">
    <source>
        <dbReference type="ARBA" id="ARBA00022692"/>
    </source>
</evidence>
<keyword evidence="12 18" id="KW-1133">Transmembrane helix</keyword>
<dbReference type="GO" id="GO:0000155">
    <property type="term" value="F:phosphorelay sensor kinase activity"/>
    <property type="evidence" value="ECO:0007669"/>
    <property type="project" value="InterPro"/>
</dbReference>
<feature type="domain" description="PAS" evidence="21">
    <location>
        <begin position="284"/>
        <end position="354"/>
    </location>
</feature>
<dbReference type="HOGENOM" id="CLU_000445_114_15_3"/>
<organism evidence="23 24">
    <name type="scientific">Acaryochloris marina (strain MBIC 11017)</name>
    <dbReference type="NCBI Taxonomy" id="329726"/>
    <lineage>
        <taxon>Bacteria</taxon>
        <taxon>Bacillati</taxon>
        <taxon>Cyanobacteriota</taxon>
        <taxon>Cyanophyceae</taxon>
        <taxon>Acaryochloridales</taxon>
        <taxon>Acaryochloridaceae</taxon>
        <taxon>Acaryochloris</taxon>
    </lineage>
</organism>
<dbReference type="InterPro" id="IPR005467">
    <property type="entry name" value="His_kinase_dom"/>
</dbReference>
<evidence type="ECO:0000313" key="23">
    <source>
        <dbReference type="EMBL" id="ABW30266.1"/>
    </source>
</evidence>
<dbReference type="InterPro" id="IPR035965">
    <property type="entry name" value="PAS-like_dom_sf"/>
</dbReference>
<dbReference type="InterPro" id="IPR036890">
    <property type="entry name" value="HATPase_C_sf"/>
</dbReference>
<comment type="subcellular location">
    <subcellularLocation>
        <location evidence="2">Cell membrane</location>
        <topology evidence="2">Multi-pass membrane protein</topology>
    </subcellularLocation>
</comment>
<keyword evidence="5" id="KW-1003">Cell membrane</keyword>
<dbReference type="Gene3D" id="3.40.50.2300">
    <property type="match status" value="2"/>
</dbReference>
<dbReference type="eggNOG" id="COG2202">
    <property type="taxonomic scope" value="Bacteria"/>
</dbReference>
<name>B0CAR5_ACAM1</name>
<dbReference type="Pfam" id="PF00072">
    <property type="entry name" value="Response_reg"/>
    <property type="match status" value="2"/>
</dbReference>
<dbReference type="SMART" id="SM00387">
    <property type="entry name" value="HATPase_c"/>
    <property type="match status" value="1"/>
</dbReference>
<dbReference type="PROSITE" id="PS50109">
    <property type="entry name" value="HIS_KIN"/>
    <property type="match status" value="1"/>
</dbReference>
<dbReference type="FunFam" id="1.10.287.130:FF:000003">
    <property type="entry name" value="Histidine kinase"/>
    <property type="match status" value="1"/>
</dbReference>
<keyword evidence="6 16" id="KW-0597">Phosphoprotein</keyword>
<dbReference type="PANTHER" id="PTHR45339:SF1">
    <property type="entry name" value="HYBRID SIGNAL TRANSDUCTION HISTIDINE KINASE J"/>
    <property type="match status" value="1"/>
</dbReference>
<evidence type="ECO:0000256" key="4">
    <source>
        <dbReference type="ARBA" id="ARBA00012438"/>
    </source>
</evidence>
<keyword evidence="8 18" id="KW-0812">Transmembrane</keyword>
<evidence type="ECO:0000256" key="2">
    <source>
        <dbReference type="ARBA" id="ARBA00004651"/>
    </source>
</evidence>
<evidence type="ECO:0000256" key="14">
    <source>
        <dbReference type="ARBA" id="ARBA00023136"/>
    </source>
</evidence>
<dbReference type="SUPFAM" id="SSF52172">
    <property type="entry name" value="CheY-like"/>
    <property type="match status" value="2"/>
</dbReference>
<evidence type="ECO:0000256" key="15">
    <source>
        <dbReference type="ARBA" id="ARBA00074306"/>
    </source>
</evidence>
<feature type="domain" description="PAS" evidence="21">
    <location>
        <begin position="408"/>
        <end position="449"/>
    </location>
</feature>
<dbReference type="SMART" id="SM00388">
    <property type="entry name" value="HisKA"/>
    <property type="match status" value="1"/>
</dbReference>
<evidence type="ECO:0000259" key="22">
    <source>
        <dbReference type="PROSITE" id="PS50113"/>
    </source>
</evidence>
<dbReference type="SUPFAM" id="SSF47384">
    <property type="entry name" value="Homodimeric domain of signal transducing histidine kinase"/>
    <property type="match status" value="1"/>
</dbReference>
<dbReference type="EMBL" id="CP000828">
    <property type="protein sequence ID" value="ABW30266.1"/>
    <property type="molecule type" value="Genomic_DNA"/>
</dbReference>
<dbReference type="Gene3D" id="3.30.450.20">
    <property type="entry name" value="PAS domain"/>
    <property type="match status" value="2"/>
</dbReference>
<reference evidence="23 24" key="1">
    <citation type="journal article" date="2008" name="Proc. Natl. Acad. Sci. U.S.A.">
        <title>Niche adaptation and genome expansion in the chlorophyll d-producing cyanobacterium Acaryochloris marina.</title>
        <authorList>
            <person name="Swingley W.D."/>
            <person name="Chen M."/>
            <person name="Cheung P.C."/>
            <person name="Conrad A.L."/>
            <person name="Dejesa L.C."/>
            <person name="Hao J."/>
            <person name="Honchak B.M."/>
            <person name="Karbach L.E."/>
            <person name="Kurdoglu A."/>
            <person name="Lahiri S."/>
            <person name="Mastrian S.D."/>
            <person name="Miyashita H."/>
            <person name="Page L."/>
            <person name="Ramakrishna P."/>
            <person name="Satoh S."/>
            <person name="Sattley W.M."/>
            <person name="Shimada Y."/>
            <person name="Taylor H.L."/>
            <person name="Tomo T."/>
            <person name="Tsuchiya T."/>
            <person name="Wang Z.T."/>
            <person name="Raymond J."/>
            <person name="Mimuro M."/>
            <person name="Blankenship R.E."/>
            <person name="Touchman J.W."/>
        </authorList>
    </citation>
    <scope>NUCLEOTIDE SEQUENCE [LARGE SCALE GENOMIC DNA]</scope>
    <source>
        <strain evidence="24">MBIC 11017</strain>
    </source>
</reference>
<evidence type="ECO:0000256" key="17">
    <source>
        <dbReference type="SAM" id="Coils"/>
    </source>
</evidence>
<dbReference type="eggNOG" id="COG0784">
    <property type="taxonomic scope" value="Bacteria"/>
</dbReference>
<comment type="similarity">
    <text evidence="3">In the N-terminal section; belongs to the phytochrome family.</text>
</comment>
<dbReference type="SMART" id="SM00448">
    <property type="entry name" value="REC"/>
    <property type="match status" value="2"/>
</dbReference>
<feature type="domain" description="Response regulatory" evidence="20">
    <location>
        <begin position="809"/>
        <end position="926"/>
    </location>
</feature>
<keyword evidence="14 18" id="KW-0472">Membrane</keyword>
<dbReference type="CDD" id="cd00130">
    <property type="entry name" value="PAS"/>
    <property type="match status" value="2"/>
</dbReference>
<dbReference type="PRINTS" id="PR00344">
    <property type="entry name" value="BCTRLSENSOR"/>
</dbReference>
<dbReference type="OrthoDB" id="5389090at2"/>
<dbReference type="Gene3D" id="1.10.287.130">
    <property type="match status" value="1"/>
</dbReference>
<dbReference type="RefSeq" id="WP_012165516.1">
    <property type="nucleotide sequence ID" value="NC_009925.1"/>
</dbReference>
<dbReference type="GO" id="GO:0005886">
    <property type="term" value="C:plasma membrane"/>
    <property type="evidence" value="ECO:0007669"/>
    <property type="project" value="UniProtKB-SubCell"/>
</dbReference>
<dbReference type="STRING" id="329726.AM1_5308"/>
<dbReference type="Pfam" id="PF08448">
    <property type="entry name" value="PAS_4"/>
    <property type="match status" value="2"/>
</dbReference>
<keyword evidence="24" id="KW-1185">Reference proteome</keyword>
<dbReference type="PROSITE" id="PS50112">
    <property type="entry name" value="PAS"/>
    <property type="match status" value="2"/>
</dbReference>
<dbReference type="InterPro" id="IPR000700">
    <property type="entry name" value="PAS-assoc_C"/>
</dbReference>
<evidence type="ECO:0000313" key="24">
    <source>
        <dbReference type="Proteomes" id="UP000000268"/>
    </source>
</evidence>
<dbReference type="KEGG" id="amr:AM1_5308"/>
<evidence type="ECO:0000256" key="18">
    <source>
        <dbReference type="SAM" id="Phobius"/>
    </source>
</evidence>
<evidence type="ECO:0000256" key="9">
    <source>
        <dbReference type="ARBA" id="ARBA00022741"/>
    </source>
</evidence>
<dbReference type="InterPro" id="IPR001789">
    <property type="entry name" value="Sig_transdc_resp-reg_receiver"/>
</dbReference>
<feature type="modified residue" description="4-aspartylphosphate" evidence="16">
    <location>
        <position position="1000"/>
    </location>
</feature>
<keyword evidence="10" id="KW-0418">Kinase</keyword>
<evidence type="ECO:0000259" key="19">
    <source>
        <dbReference type="PROSITE" id="PS50109"/>
    </source>
</evidence>